<dbReference type="PROSITE" id="PS50164">
    <property type="entry name" value="GIY_YIG"/>
    <property type="match status" value="1"/>
</dbReference>
<name>A0A3S1AIK2_9CYAN</name>
<reference evidence="2" key="1">
    <citation type="submission" date="2018-12" db="EMBL/GenBank/DDBJ databases">
        <authorList>
            <person name="Will S."/>
            <person name="Neumann-Schaal M."/>
            <person name="Henke P."/>
        </authorList>
    </citation>
    <scope>NUCLEOTIDE SEQUENCE</scope>
    <source>
        <strain evidence="2">PCC 7102</strain>
    </source>
</reference>
<dbReference type="SUPFAM" id="SSF82771">
    <property type="entry name" value="GIY-YIG endonuclease"/>
    <property type="match status" value="1"/>
</dbReference>
<dbReference type="AlphaFoldDB" id="A0A3S1AIK2"/>
<dbReference type="Pfam" id="PF01541">
    <property type="entry name" value="GIY-YIG"/>
    <property type="match status" value="1"/>
</dbReference>
<sequence>MSSFPEIKQCDQYLDKEFIETLKEILTGKTLLAETKEQAIELIKNYPQTGYIYSIICLSNSRMYVGQTKNFEQRMKTHIKELGNSHEIRNMRETWENSEEYLRSCAGRGKSILFKSDWVFLGIEAFVVKVVEQVNEYLLLDRVKYWQNKLNAVYSEQKIYRIPYPYTPEEAYQQIMYNLTAYNHVDKPYHSQDDIPMNNFAV</sequence>
<accession>A0A3S1AIK2</accession>
<dbReference type="InterPro" id="IPR035901">
    <property type="entry name" value="GIY-YIG_endonuc_sf"/>
</dbReference>
<dbReference type="Proteomes" id="UP000271624">
    <property type="component" value="Unassembled WGS sequence"/>
</dbReference>
<reference evidence="2" key="2">
    <citation type="journal article" date="2019" name="Genome Biol. Evol.">
        <title>Day and night: Metabolic profiles and evolutionary relationships of six axenic non-marine cyanobacteria.</title>
        <authorList>
            <person name="Will S.E."/>
            <person name="Henke P."/>
            <person name="Boedeker C."/>
            <person name="Huang S."/>
            <person name="Brinkmann H."/>
            <person name="Rohde M."/>
            <person name="Jarek M."/>
            <person name="Friedl T."/>
            <person name="Seufert S."/>
            <person name="Schumacher M."/>
            <person name="Overmann J."/>
            <person name="Neumann-Schaal M."/>
            <person name="Petersen J."/>
        </authorList>
    </citation>
    <scope>NUCLEOTIDE SEQUENCE [LARGE SCALE GENOMIC DNA]</scope>
    <source>
        <strain evidence="2">PCC 7102</strain>
    </source>
</reference>
<evidence type="ECO:0000313" key="2">
    <source>
        <dbReference type="EMBL" id="RUT01621.1"/>
    </source>
</evidence>
<evidence type="ECO:0000259" key="1">
    <source>
        <dbReference type="PROSITE" id="PS50164"/>
    </source>
</evidence>
<dbReference type="Gene3D" id="3.40.1440.10">
    <property type="entry name" value="GIY-YIG endonuclease"/>
    <property type="match status" value="1"/>
</dbReference>
<dbReference type="RefSeq" id="WP_127084874.1">
    <property type="nucleotide sequence ID" value="NZ_RSCL01000019.1"/>
</dbReference>
<comment type="caution">
    <text evidence="2">The sequence shown here is derived from an EMBL/GenBank/DDBJ whole genome shotgun (WGS) entry which is preliminary data.</text>
</comment>
<feature type="domain" description="GIY-YIG" evidence="1">
    <location>
        <begin position="48"/>
        <end position="156"/>
    </location>
</feature>
<dbReference type="EMBL" id="RSCL01000019">
    <property type="protein sequence ID" value="RUT01621.1"/>
    <property type="molecule type" value="Genomic_DNA"/>
</dbReference>
<proteinExistence type="predicted"/>
<evidence type="ECO:0000313" key="3">
    <source>
        <dbReference type="Proteomes" id="UP000271624"/>
    </source>
</evidence>
<organism evidence="2 3">
    <name type="scientific">Dulcicalothrix desertica PCC 7102</name>
    <dbReference type="NCBI Taxonomy" id="232991"/>
    <lineage>
        <taxon>Bacteria</taxon>
        <taxon>Bacillati</taxon>
        <taxon>Cyanobacteriota</taxon>
        <taxon>Cyanophyceae</taxon>
        <taxon>Nostocales</taxon>
        <taxon>Calotrichaceae</taxon>
        <taxon>Dulcicalothrix</taxon>
    </lineage>
</organism>
<protein>
    <recommendedName>
        <fullName evidence="1">GIY-YIG domain-containing protein</fullName>
    </recommendedName>
</protein>
<keyword evidence="3" id="KW-1185">Reference proteome</keyword>
<gene>
    <name evidence="2" type="ORF">DSM106972_067180</name>
</gene>
<dbReference type="InterPro" id="IPR000305">
    <property type="entry name" value="GIY-YIG_endonuc"/>
</dbReference>